<dbReference type="EMBL" id="BMPG01000002">
    <property type="protein sequence ID" value="GGL57177.1"/>
    <property type="molecule type" value="Genomic_DNA"/>
</dbReference>
<organism evidence="2 3">
    <name type="scientific">Halocalculus aciditolerans</name>
    <dbReference type="NCBI Taxonomy" id="1383812"/>
    <lineage>
        <taxon>Archaea</taxon>
        <taxon>Methanobacteriati</taxon>
        <taxon>Methanobacteriota</taxon>
        <taxon>Stenosarchaea group</taxon>
        <taxon>Halobacteria</taxon>
        <taxon>Halobacteriales</taxon>
        <taxon>Halobacteriaceae</taxon>
        <taxon>Halocalculus</taxon>
    </lineage>
</organism>
<name>A0A830FB76_9EURY</name>
<accession>A0A830FB76</accession>
<keyword evidence="3" id="KW-1185">Reference proteome</keyword>
<dbReference type="OrthoDB" id="350006at2157"/>
<reference evidence="2" key="2">
    <citation type="submission" date="2020-09" db="EMBL/GenBank/DDBJ databases">
        <authorList>
            <person name="Sun Q."/>
            <person name="Ohkuma M."/>
        </authorList>
    </citation>
    <scope>NUCLEOTIDE SEQUENCE</scope>
    <source>
        <strain evidence="2">JCM 19596</strain>
    </source>
</reference>
<dbReference type="RefSeq" id="WP_188977377.1">
    <property type="nucleotide sequence ID" value="NZ_BMPG01000002.1"/>
</dbReference>
<dbReference type="Pfam" id="PF10263">
    <property type="entry name" value="SprT-like"/>
    <property type="match status" value="1"/>
</dbReference>
<reference evidence="2" key="1">
    <citation type="journal article" date="2014" name="Int. J. Syst. Evol. Microbiol.">
        <title>Complete genome sequence of Corynebacterium casei LMG S-19264T (=DSM 44701T), isolated from a smear-ripened cheese.</title>
        <authorList>
            <consortium name="US DOE Joint Genome Institute (JGI-PGF)"/>
            <person name="Walter F."/>
            <person name="Albersmeier A."/>
            <person name="Kalinowski J."/>
            <person name="Ruckert C."/>
        </authorList>
    </citation>
    <scope>NUCLEOTIDE SEQUENCE</scope>
    <source>
        <strain evidence="2">JCM 19596</strain>
    </source>
</reference>
<feature type="domain" description="SprT-like" evidence="1">
    <location>
        <begin position="33"/>
        <end position="122"/>
    </location>
</feature>
<protein>
    <recommendedName>
        <fullName evidence="1">SprT-like domain-containing protein</fullName>
    </recommendedName>
</protein>
<dbReference type="AlphaFoldDB" id="A0A830FB76"/>
<evidence type="ECO:0000313" key="3">
    <source>
        <dbReference type="Proteomes" id="UP000607197"/>
    </source>
</evidence>
<evidence type="ECO:0000259" key="1">
    <source>
        <dbReference type="Pfam" id="PF10263"/>
    </source>
</evidence>
<dbReference type="Proteomes" id="UP000607197">
    <property type="component" value="Unassembled WGS sequence"/>
</dbReference>
<gene>
    <name evidence="2" type="ORF">GCM10009039_14200</name>
</gene>
<dbReference type="InterPro" id="IPR006640">
    <property type="entry name" value="SprT-like_domain"/>
</dbReference>
<dbReference type="GO" id="GO:0006950">
    <property type="term" value="P:response to stress"/>
    <property type="evidence" value="ECO:0007669"/>
    <property type="project" value="UniProtKB-ARBA"/>
</dbReference>
<sequence>MQSVAVTAPADLADWAAAISPELVASDGLTVDLDAVAFETSTRAKRRAGACTYQRPSDAAVGTPIDDPPSVEIRLTWAAWEELGVDAMRDVLRHELLHAEQVQAYGTTTHGPAFEARADELGVPLTCERFAAPNYRLTCTACDAVVAERYRRSKLVSQSEKYRSSCCQAGIDVETCQR</sequence>
<evidence type="ECO:0000313" key="2">
    <source>
        <dbReference type="EMBL" id="GGL57177.1"/>
    </source>
</evidence>
<comment type="caution">
    <text evidence="2">The sequence shown here is derived from an EMBL/GenBank/DDBJ whole genome shotgun (WGS) entry which is preliminary data.</text>
</comment>
<proteinExistence type="predicted"/>